<dbReference type="PROSITE" id="PS50866">
    <property type="entry name" value="GOLD"/>
    <property type="match status" value="1"/>
</dbReference>
<evidence type="ECO:0000256" key="9">
    <source>
        <dbReference type="RuleBase" id="RU003827"/>
    </source>
</evidence>
<comment type="subcellular location">
    <subcellularLocation>
        <location evidence="8">Endomembrane system</location>
        <topology evidence="8">Single-pass membrane protein</topology>
    </subcellularLocation>
    <subcellularLocation>
        <location evidence="1 9">Membrane</location>
        <topology evidence="1 9">Single-pass type I membrane protein</topology>
    </subcellularLocation>
</comment>
<dbReference type="Proteomes" id="UP000094527">
    <property type="component" value="Unassembled WGS sequence"/>
</dbReference>
<keyword evidence="5 12" id="KW-0732">Signal</keyword>
<evidence type="ECO:0000256" key="7">
    <source>
        <dbReference type="ARBA" id="ARBA00023136"/>
    </source>
</evidence>
<evidence type="ECO:0000256" key="5">
    <source>
        <dbReference type="ARBA" id="ARBA00022729"/>
    </source>
</evidence>
<dbReference type="OMA" id="IDYQVIH"/>
<dbReference type="AlphaFoldDB" id="A0A1D2MR69"/>
<proteinExistence type="inferred from homology"/>
<comment type="caution">
    <text evidence="14">The sequence shown here is derived from an EMBL/GenBank/DDBJ whole genome shotgun (WGS) entry which is preliminary data.</text>
</comment>
<keyword evidence="10" id="KW-0175">Coiled coil</keyword>
<evidence type="ECO:0000256" key="12">
    <source>
        <dbReference type="SAM" id="SignalP"/>
    </source>
</evidence>
<evidence type="ECO:0000313" key="15">
    <source>
        <dbReference type="Proteomes" id="UP000094527"/>
    </source>
</evidence>
<evidence type="ECO:0000256" key="2">
    <source>
        <dbReference type="ARBA" id="ARBA00007104"/>
    </source>
</evidence>
<evidence type="ECO:0000256" key="8">
    <source>
        <dbReference type="ARBA" id="ARBA00037847"/>
    </source>
</evidence>
<keyword evidence="3" id="KW-0217">Developmental protein</keyword>
<evidence type="ECO:0000256" key="10">
    <source>
        <dbReference type="SAM" id="Coils"/>
    </source>
</evidence>
<dbReference type="PANTHER" id="PTHR22811">
    <property type="entry name" value="TRANSMEMBRANE EMP24 DOMAIN-CONTAINING PROTEIN"/>
    <property type="match status" value="1"/>
</dbReference>
<keyword evidence="4 9" id="KW-0812">Transmembrane</keyword>
<feature type="transmembrane region" description="Helical" evidence="11">
    <location>
        <begin position="196"/>
        <end position="220"/>
    </location>
</feature>
<comment type="similarity">
    <text evidence="2 9">Belongs to the EMP24/GP25L family.</text>
</comment>
<dbReference type="InterPro" id="IPR015720">
    <property type="entry name" value="Emp24-like"/>
</dbReference>
<evidence type="ECO:0000256" key="1">
    <source>
        <dbReference type="ARBA" id="ARBA00004479"/>
    </source>
</evidence>
<dbReference type="OrthoDB" id="5976732at2759"/>
<dbReference type="Pfam" id="PF01105">
    <property type="entry name" value="EMP24_GP25L"/>
    <property type="match status" value="1"/>
</dbReference>
<keyword evidence="6 11" id="KW-1133">Transmembrane helix</keyword>
<evidence type="ECO:0000256" key="3">
    <source>
        <dbReference type="ARBA" id="ARBA00022473"/>
    </source>
</evidence>
<gene>
    <name evidence="14" type="ORF">Ocin01_11103</name>
</gene>
<evidence type="ECO:0000256" key="4">
    <source>
        <dbReference type="ARBA" id="ARBA00022692"/>
    </source>
</evidence>
<sequence length="235" mass="27367">MAASSNNILAITIWLVLNLGNVIHLNNGVEGVDLMFALFAGREDCFYEFMERNKTMYLEYTVIGTGMGDSEVNFQLMDPQSRPIVTEFRKTSSRHDINIPEGGEYRICFDNTYSHFTSKTVAFTISTTHPDEVNWEDLHGTYFPEATYDIQVNEIKERVDRVRNAVNEMQAIQEQYRISELRDRSIAEHNFERVNFWSMIFLGFTLVIGCIQVFLLKGLFDPAYDVRRYVRKLIR</sequence>
<dbReference type="SMART" id="SM01190">
    <property type="entry name" value="EMP24_GP25L"/>
    <property type="match status" value="1"/>
</dbReference>
<dbReference type="SUPFAM" id="SSF101576">
    <property type="entry name" value="Supernatant protein factor (SPF), C-terminal domain"/>
    <property type="match status" value="1"/>
</dbReference>
<dbReference type="STRING" id="48709.A0A1D2MR69"/>
<keyword evidence="15" id="KW-1185">Reference proteome</keyword>
<feature type="signal peptide" evidence="12">
    <location>
        <begin position="1"/>
        <end position="31"/>
    </location>
</feature>
<reference evidence="14 15" key="1">
    <citation type="journal article" date="2016" name="Genome Biol. Evol.">
        <title>Gene Family Evolution Reflects Adaptation to Soil Environmental Stressors in the Genome of the Collembolan Orchesella cincta.</title>
        <authorList>
            <person name="Faddeeva-Vakhrusheva A."/>
            <person name="Derks M.F."/>
            <person name="Anvar S.Y."/>
            <person name="Agamennone V."/>
            <person name="Suring W."/>
            <person name="Smit S."/>
            <person name="van Straalen N.M."/>
            <person name="Roelofs D."/>
        </authorList>
    </citation>
    <scope>NUCLEOTIDE SEQUENCE [LARGE SCALE GENOMIC DNA]</scope>
    <source>
        <tissue evidence="14">Mixed pool</tissue>
    </source>
</reference>
<evidence type="ECO:0000256" key="6">
    <source>
        <dbReference type="ARBA" id="ARBA00022989"/>
    </source>
</evidence>
<dbReference type="Gene3D" id="2.60.120.680">
    <property type="entry name" value="GOLD domain"/>
    <property type="match status" value="1"/>
</dbReference>
<name>A0A1D2MR69_ORCCI</name>
<feature type="coiled-coil region" evidence="10">
    <location>
        <begin position="152"/>
        <end position="182"/>
    </location>
</feature>
<evidence type="ECO:0000259" key="13">
    <source>
        <dbReference type="PROSITE" id="PS50866"/>
    </source>
</evidence>
<dbReference type="GO" id="GO:0016020">
    <property type="term" value="C:membrane"/>
    <property type="evidence" value="ECO:0007669"/>
    <property type="project" value="UniProtKB-SubCell"/>
</dbReference>
<evidence type="ECO:0000256" key="11">
    <source>
        <dbReference type="SAM" id="Phobius"/>
    </source>
</evidence>
<keyword evidence="7 11" id="KW-0472">Membrane</keyword>
<evidence type="ECO:0000313" key="14">
    <source>
        <dbReference type="EMBL" id="ODM95577.1"/>
    </source>
</evidence>
<dbReference type="InterPro" id="IPR009038">
    <property type="entry name" value="GOLD_dom"/>
</dbReference>
<feature type="domain" description="GOLD" evidence="13">
    <location>
        <begin position="43"/>
        <end position="127"/>
    </location>
</feature>
<dbReference type="EMBL" id="LJIJ01000651">
    <property type="protein sequence ID" value="ODM95577.1"/>
    <property type="molecule type" value="Genomic_DNA"/>
</dbReference>
<dbReference type="InterPro" id="IPR036598">
    <property type="entry name" value="GOLD_dom_sf"/>
</dbReference>
<protein>
    <submittedName>
        <fullName evidence="14">Transmembrane emp24 domain-containing protein 1</fullName>
    </submittedName>
</protein>
<accession>A0A1D2MR69</accession>
<feature type="chain" id="PRO_5008904420" evidence="12">
    <location>
        <begin position="32"/>
        <end position="235"/>
    </location>
</feature>
<dbReference type="GO" id="GO:0012505">
    <property type="term" value="C:endomembrane system"/>
    <property type="evidence" value="ECO:0007669"/>
    <property type="project" value="UniProtKB-SubCell"/>
</dbReference>
<organism evidence="14 15">
    <name type="scientific">Orchesella cincta</name>
    <name type="common">Springtail</name>
    <name type="synonym">Podura cincta</name>
    <dbReference type="NCBI Taxonomy" id="48709"/>
    <lineage>
        <taxon>Eukaryota</taxon>
        <taxon>Metazoa</taxon>
        <taxon>Ecdysozoa</taxon>
        <taxon>Arthropoda</taxon>
        <taxon>Hexapoda</taxon>
        <taxon>Collembola</taxon>
        <taxon>Entomobryomorpha</taxon>
        <taxon>Entomobryoidea</taxon>
        <taxon>Orchesellidae</taxon>
        <taxon>Orchesellinae</taxon>
        <taxon>Orchesella</taxon>
    </lineage>
</organism>